<dbReference type="Proteomes" id="UP000238191">
    <property type="component" value="Unassembled WGS sequence"/>
</dbReference>
<proteinExistence type="predicted"/>
<comment type="caution">
    <text evidence="3">The sequence shown here is derived from an EMBL/GenBank/DDBJ whole genome shotgun (WGS) entry which is preliminary data.</text>
</comment>
<sequence>MKKLLALLSLIFLAACTSDVVESNYATLAEARADQLFGRGWLPDVLPASAFNIRTSNNLDLNQSEGEFSFRPDDSGDLFQRLHRGPPGTVPYPEYSANISVQAGLGYSVWSLQKEQVTWVFFCRASEGRCLYTMWLDRQAPNNSKNGGQVHSRNQPDPVT</sequence>
<protein>
    <recommendedName>
        <fullName evidence="2">YbbD head domain-containing protein</fullName>
    </recommendedName>
</protein>
<dbReference type="Pfam" id="PF26610">
    <property type="entry name" value="YbbD_head"/>
    <property type="match status" value="1"/>
</dbReference>
<reference evidence="4" key="1">
    <citation type="submission" date="2016-08" db="EMBL/GenBank/DDBJ databases">
        <authorList>
            <person name="Merda D."/>
            <person name="Briand M."/>
            <person name="Taghouti G."/>
            <person name="Carrere S."/>
            <person name="Gouzy J."/>
            <person name="Portier P."/>
            <person name="Jacques M.-A."/>
            <person name="Fischer-Le Saux M."/>
        </authorList>
    </citation>
    <scope>NUCLEOTIDE SEQUENCE [LARGE SCALE GENOMIC DNA]</scope>
    <source>
        <strain evidence="4">CFBP4643</strain>
    </source>
</reference>
<evidence type="ECO:0000313" key="3">
    <source>
        <dbReference type="EMBL" id="PPU63872.1"/>
    </source>
</evidence>
<feature type="chain" id="PRO_5015509816" description="YbbD head domain-containing protein" evidence="1">
    <location>
        <begin position="18"/>
        <end position="160"/>
    </location>
</feature>
<organism evidence="3 4">
    <name type="scientific">Xanthomonas pisi</name>
    <dbReference type="NCBI Taxonomy" id="56457"/>
    <lineage>
        <taxon>Bacteria</taxon>
        <taxon>Pseudomonadati</taxon>
        <taxon>Pseudomonadota</taxon>
        <taxon>Gammaproteobacteria</taxon>
        <taxon>Lysobacterales</taxon>
        <taxon>Lysobacteraceae</taxon>
        <taxon>Xanthomonas</taxon>
    </lineage>
</organism>
<evidence type="ECO:0000313" key="4">
    <source>
        <dbReference type="Proteomes" id="UP000238191"/>
    </source>
</evidence>
<keyword evidence="4" id="KW-1185">Reference proteome</keyword>
<dbReference type="EMBL" id="MDEI01000041">
    <property type="protein sequence ID" value="PPU63872.1"/>
    <property type="molecule type" value="Genomic_DNA"/>
</dbReference>
<dbReference type="OrthoDB" id="6049507at2"/>
<name>A0A2S7CQQ4_9XANT</name>
<evidence type="ECO:0000256" key="1">
    <source>
        <dbReference type="SAM" id="SignalP"/>
    </source>
</evidence>
<gene>
    <name evidence="3" type="ORF">XpiCFBP4643_22925</name>
</gene>
<keyword evidence="1" id="KW-0732">Signal</keyword>
<dbReference type="PROSITE" id="PS51257">
    <property type="entry name" value="PROKAR_LIPOPROTEIN"/>
    <property type="match status" value="1"/>
</dbReference>
<dbReference type="AlphaFoldDB" id="A0A2S7CQQ4"/>
<dbReference type="RefSeq" id="WP_146093468.1">
    <property type="nucleotide sequence ID" value="NZ_MDEI01000041.1"/>
</dbReference>
<accession>A0A2S7CQQ4</accession>
<dbReference type="InterPro" id="IPR058827">
    <property type="entry name" value="YbbD_head"/>
</dbReference>
<evidence type="ECO:0000259" key="2">
    <source>
        <dbReference type="Pfam" id="PF26610"/>
    </source>
</evidence>
<feature type="signal peptide" evidence="1">
    <location>
        <begin position="1"/>
        <end position="17"/>
    </location>
</feature>
<feature type="domain" description="YbbD head" evidence="2">
    <location>
        <begin position="19"/>
        <end position="69"/>
    </location>
</feature>